<dbReference type="RefSeq" id="WP_108566639.1">
    <property type="nucleotide sequence ID" value="NZ_CP031769.1"/>
</dbReference>
<reference evidence="2 3" key="1">
    <citation type="submission" date="2018-08" db="EMBL/GenBank/DDBJ databases">
        <title>Salinimonas sediminis sp. nov., a piezophilic bacterium isolated from a deep-sea sediment sample from the New Britain Trench.</title>
        <authorList>
            <person name="Cao J."/>
        </authorList>
    </citation>
    <scope>NUCLEOTIDE SEQUENCE [LARGE SCALE GENOMIC DNA]</scope>
    <source>
        <strain evidence="2 3">N102</strain>
    </source>
</reference>
<name>A0A346NRM1_9ALTE</name>
<protein>
    <submittedName>
        <fullName evidence="2">DUF1499 domain-containing protein</fullName>
    </submittedName>
</protein>
<feature type="transmembrane region" description="Helical" evidence="1">
    <location>
        <begin position="68"/>
        <end position="86"/>
    </location>
</feature>
<accession>A0A346NRM1</accession>
<feature type="transmembrane region" description="Helical" evidence="1">
    <location>
        <begin position="35"/>
        <end position="56"/>
    </location>
</feature>
<dbReference type="Proteomes" id="UP000262073">
    <property type="component" value="Chromosome"/>
</dbReference>
<evidence type="ECO:0000313" key="3">
    <source>
        <dbReference type="Proteomes" id="UP000262073"/>
    </source>
</evidence>
<keyword evidence="1" id="KW-0812">Transmembrane</keyword>
<keyword evidence="3" id="KW-1185">Reference proteome</keyword>
<dbReference type="Pfam" id="PF07386">
    <property type="entry name" value="DUF1499"/>
    <property type="match status" value="1"/>
</dbReference>
<keyword evidence="1" id="KW-1133">Transmembrane helix</keyword>
<evidence type="ECO:0000256" key="1">
    <source>
        <dbReference type="SAM" id="Phobius"/>
    </source>
</evidence>
<dbReference type="KEGG" id="salm:D0Y50_18550"/>
<dbReference type="OrthoDB" id="1523552at2"/>
<organism evidence="2 3">
    <name type="scientific">Salinimonas sediminis</name>
    <dbReference type="NCBI Taxonomy" id="2303538"/>
    <lineage>
        <taxon>Bacteria</taxon>
        <taxon>Pseudomonadati</taxon>
        <taxon>Pseudomonadota</taxon>
        <taxon>Gammaproteobacteria</taxon>
        <taxon>Alteromonadales</taxon>
        <taxon>Alteromonadaceae</taxon>
        <taxon>Alteromonas/Salinimonas group</taxon>
        <taxon>Salinimonas</taxon>
    </lineage>
</organism>
<keyword evidence="1" id="KW-0472">Membrane</keyword>
<proteinExistence type="predicted"/>
<dbReference type="InterPro" id="IPR010865">
    <property type="entry name" value="DUF1499"/>
</dbReference>
<evidence type="ECO:0000313" key="2">
    <source>
        <dbReference type="EMBL" id="AXR08178.1"/>
    </source>
</evidence>
<dbReference type="EMBL" id="CP031769">
    <property type="protein sequence ID" value="AXR08178.1"/>
    <property type="molecule type" value="Genomic_DNA"/>
</dbReference>
<dbReference type="AlphaFoldDB" id="A0A346NRM1"/>
<sequence>MRTLVALTSIVSFLMVLLPGPLYQFIGLPLSTAFTLLRYGVFVAGAALILIILQVLVARKSVRWGSTLIYAVMALVAVGLPLSMMGKASTVPPIHDITTDVTNPPEFVAIAPLRKNAPNPLDYEGGAVTTQQLKAYPELKTQLFAQPIEQVYQAAIDTVDALGWERVTQNAQPHTIEATDTTLWFGFKDDVVIRLRAKDDDTLVDVRSKSRVGKSDLGKNAERIQTFIDALRERTDASVN</sequence>
<gene>
    <name evidence="2" type="ORF">D0Y50_18550</name>
</gene>